<dbReference type="PANTHER" id="PTHR13471:SF0">
    <property type="entry name" value="NUCLEAR EXOSOME REGULATOR NRDE2"/>
    <property type="match status" value="1"/>
</dbReference>
<dbReference type="OrthoDB" id="7493900at2759"/>
<accession>A0A8J9UIG1</accession>
<protein>
    <recommendedName>
        <fullName evidence="7">Protein NRDE2 homolog</fullName>
    </recommendedName>
</protein>
<reference evidence="5" key="1">
    <citation type="submission" date="2021-12" db="EMBL/GenBank/DDBJ databases">
        <authorList>
            <person name="Martin H S."/>
        </authorList>
    </citation>
    <scope>NUCLEOTIDE SEQUENCE</scope>
</reference>
<evidence type="ECO:0008006" key="7">
    <source>
        <dbReference type="Google" id="ProtNLM"/>
    </source>
</evidence>
<comment type="similarity">
    <text evidence="2">Belongs to the NRDE2 family.</text>
</comment>
<gene>
    <name evidence="5" type="ORF">BINO364_LOCUS6037</name>
</gene>
<dbReference type="Proteomes" id="UP000838878">
    <property type="component" value="Chromosome 14"/>
</dbReference>
<dbReference type="GO" id="GO:0071013">
    <property type="term" value="C:catalytic step 2 spliceosome"/>
    <property type="evidence" value="ECO:0007669"/>
    <property type="project" value="TreeGrafter"/>
</dbReference>
<dbReference type="PANTHER" id="PTHR13471">
    <property type="entry name" value="TETRATRICOPEPTIDE-LIKE HELICAL"/>
    <property type="match status" value="1"/>
</dbReference>
<dbReference type="GO" id="GO:0031048">
    <property type="term" value="P:regulatory ncRNA-mediated heterochromatin formation"/>
    <property type="evidence" value="ECO:0007669"/>
    <property type="project" value="TreeGrafter"/>
</dbReference>
<feature type="non-terminal residue" evidence="5">
    <location>
        <position position="821"/>
    </location>
</feature>
<feature type="region of interest" description="Disordered" evidence="4">
    <location>
        <begin position="19"/>
        <end position="56"/>
    </location>
</feature>
<organism evidence="5 6">
    <name type="scientific">Brenthis ino</name>
    <name type="common">lesser marbled fritillary</name>
    <dbReference type="NCBI Taxonomy" id="405034"/>
    <lineage>
        <taxon>Eukaryota</taxon>
        <taxon>Metazoa</taxon>
        <taxon>Ecdysozoa</taxon>
        <taxon>Arthropoda</taxon>
        <taxon>Hexapoda</taxon>
        <taxon>Insecta</taxon>
        <taxon>Pterygota</taxon>
        <taxon>Neoptera</taxon>
        <taxon>Endopterygota</taxon>
        <taxon>Lepidoptera</taxon>
        <taxon>Glossata</taxon>
        <taxon>Ditrysia</taxon>
        <taxon>Papilionoidea</taxon>
        <taxon>Nymphalidae</taxon>
        <taxon>Heliconiinae</taxon>
        <taxon>Argynnini</taxon>
        <taxon>Brenthis</taxon>
    </lineage>
</organism>
<sequence length="821" mass="86816">MALFPAYAYLADKNKENIEDSAFNEPDNYPDEATESQLLVSDENSEDEKTNKDDYESAKSLCNSNIIPTSTNFYIDCKLDYGNLRVSTLYYPGRPQYEYYGVDRALGERDHLRESRKRRYYSKRIPDEPEAPAVAERTEAYRLLIAQTPDDIMLWERYIDFQEACGGEEAALRAAEEAAARLPAAARLRRRRLAALRRALPPHRYLERLRDMLANESFAEKCAETRTCLWEHLLEALAATPECGAAGAAAAAAAALRGAAGGGGAPALLHAAGAGLRAAGHWERLVLLLDLLVAMNYAPATLALPDAALQARADRSLADLEDKVTTRTSCTQGGAFCYVELTSCVCVCVQAIASGLPLSAVWVRVERARAAAHWAPVGTGAAAGADPQRAPLAHDVAELLQPVAGAELARLSLRLLALAQVPALPGTQWAARLLGGAARADCAAEALLPLLEAARALPPAHPAAAAADPALASRVLALLLDPPHYFTDDNGYLSWVNSLWDACIARAGGGAAVALLCWRLRWLRALLALAPRDAPGRREAARLRAGARALLRPPPASPLPAAEFARVEREAAGATRALHVATQALRAALADPDCPRHHAIYIARVVCEVSWEGGPQESAAGACALVCAVLGRVPPAELAAPVPADLDAALDECERRCAALEHELEAGGDAGVGGGEGAEALLPGAGEWARARAALAPPSRRERLLRALRGAAARARAGGGAAAARYWEEGAEALCGARGVRGRAGGVRAAQWARTLAPLFSRKCVPRTGAGAPLWALWARGEAAAGGAEGDVGALAALLPPLLRALRTDFAPTGDCARKMD</sequence>
<evidence type="ECO:0000313" key="5">
    <source>
        <dbReference type="EMBL" id="CAH0719734.1"/>
    </source>
</evidence>
<dbReference type="AlphaFoldDB" id="A0A8J9UIG1"/>
<evidence type="ECO:0000256" key="3">
    <source>
        <dbReference type="ARBA" id="ARBA00023242"/>
    </source>
</evidence>
<name>A0A8J9UIG1_9NEOP</name>
<feature type="compositionally biased region" description="Basic and acidic residues" evidence="4">
    <location>
        <begin position="47"/>
        <end position="56"/>
    </location>
</feature>
<proteinExistence type="inferred from homology"/>
<comment type="subcellular location">
    <subcellularLocation>
        <location evidence="1">Nucleus</location>
    </subcellularLocation>
</comment>
<dbReference type="EMBL" id="OV170234">
    <property type="protein sequence ID" value="CAH0719734.1"/>
    <property type="molecule type" value="Genomic_DNA"/>
</dbReference>
<keyword evidence="3" id="KW-0539">Nucleus</keyword>
<dbReference type="GO" id="GO:1902369">
    <property type="term" value="P:negative regulation of RNA catabolic process"/>
    <property type="evidence" value="ECO:0007669"/>
    <property type="project" value="TreeGrafter"/>
</dbReference>
<evidence type="ECO:0000256" key="1">
    <source>
        <dbReference type="ARBA" id="ARBA00004123"/>
    </source>
</evidence>
<evidence type="ECO:0000256" key="2">
    <source>
        <dbReference type="ARBA" id="ARBA00009265"/>
    </source>
</evidence>
<evidence type="ECO:0000256" key="4">
    <source>
        <dbReference type="SAM" id="MobiDB-lite"/>
    </source>
</evidence>
<evidence type="ECO:0000313" key="6">
    <source>
        <dbReference type="Proteomes" id="UP000838878"/>
    </source>
</evidence>
<keyword evidence="6" id="KW-1185">Reference proteome</keyword>
<dbReference type="InterPro" id="IPR013633">
    <property type="entry name" value="NRDE-2"/>
</dbReference>